<evidence type="ECO:0000313" key="3">
    <source>
        <dbReference type="EMBL" id="CAG9768617.1"/>
    </source>
</evidence>
<proteinExistence type="predicted"/>
<feature type="signal peptide" evidence="2">
    <location>
        <begin position="1"/>
        <end position="34"/>
    </location>
</feature>
<name>A0A9N9QK40_9CUCU</name>
<evidence type="ECO:0000313" key="4">
    <source>
        <dbReference type="Proteomes" id="UP001152799"/>
    </source>
</evidence>
<organism evidence="3 4">
    <name type="scientific">Ceutorhynchus assimilis</name>
    <name type="common">cabbage seed weevil</name>
    <dbReference type="NCBI Taxonomy" id="467358"/>
    <lineage>
        <taxon>Eukaryota</taxon>
        <taxon>Metazoa</taxon>
        <taxon>Ecdysozoa</taxon>
        <taxon>Arthropoda</taxon>
        <taxon>Hexapoda</taxon>
        <taxon>Insecta</taxon>
        <taxon>Pterygota</taxon>
        <taxon>Neoptera</taxon>
        <taxon>Endopterygota</taxon>
        <taxon>Coleoptera</taxon>
        <taxon>Polyphaga</taxon>
        <taxon>Cucujiformia</taxon>
        <taxon>Curculionidae</taxon>
        <taxon>Ceutorhynchinae</taxon>
        <taxon>Ceutorhynchus</taxon>
    </lineage>
</organism>
<feature type="chain" id="PRO_5040498624" description="Cadherin domain-containing protein" evidence="2">
    <location>
        <begin position="35"/>
        <end position="1611"/>
    </location>
</feature>
<keyword evidence="4" id="KW-1185">Reference proteome</keyword>
<evidence type="ECO:0008006" key="5">
    <source>
        <dbReference type="Google" id="ProtNLM"/>
    </source>
</evidence>
<dbReference type="Proteomes" id="UP001152799">
    <property type="component" value="Chromosome 5"/>
</dbReference>
<evidence type="ECO:0000256" key="2">
    <source>
        <dbReference type="SAM" id="SignalP"/>
    </source>
</evidence>
<evidence type="ECO:0000256" key="1">
    <source>
        <dbReference type="SAM" id="Phobius"/>
    </source>
</evidence>
<feature type="transmembrane region" description="Helical" evidence="1">
    <location>
        <begin position="1405"/>
        <end position="1429"/>
    </location>
</feature>
<dbReference type="OrthoDB" id="6606209at2759"/>
<protein>
    <recommendedName>
        <fullName evidence="5">Cadherin domain-containing protein</fullName>
    </recommendedName>
</protein>
<keyword evidence="2" id="KW-0732">Signal</keyword>
<accession>A0A9N9QK40</accession>
<keyword evidence="1" id="KW-0812">Transmembrane</keyword>
<sequence>MNLFPEYVTSVKMRNILLVVVLWLCAENVCVVKGQDCLFDQETIYINDTNIEEEIANIVVLSTAQYESFYVQDTVSAVDTTIAKKYFEFEKVDNTHLSFKTTADFRDLGSDADSNGAELILMTLYVTLKCGDIPNASPVIVAITCSFNNTPSFSTTTYPYSVPIPIMQKTDITVYGNEVTVTDTNFANTAMTFTIVPDDFEVTASKVDNKHFKAVFSAKNILQFYGEKTYTLTAENTGNQKSSVEITMAPDAKTSLDSPSFDDSYYYFNYDGATSMTPGNGDIKINSNKANEATLTLEGENSAYFTIKLDNSSKTLSLSSFNLPSNAPAQIILSLSFTTDSTAKTTLLINVAPVIPKFSNKHYSGTFDVNSKEISWKKEIGIEDATSVAIFEKSSLFSIDQTTYKITPNGDLSESDFDENLNIIFTLVATSSTSNTSEAAVVISLKTGTVDAFEFNSTYYTATYMKENSEWVVNLNSAIGFVDISDFGDIEIQVDESYSSNFKLEQDASKWKVSILSPLTNEVLNNNRKLAIPLTASKTGLNATIAVLILTLPDKVEINFGSLYYSGSYVQGPDNDTVVLTEEIIITGADAADVTIIVEEYQDYLHLEHDSGSSYKLTVKQNLNSTALNSKSPLLIIIAASTETSVAHTTLVLDLPDQSLQLKFEKPFYHAIYSEERIVLDDVSISLIKSDTLDVQFSCEGYDENFELIPDSTGDSYSIRVKSPLNDTSISQLSILITAFDSDSDISASTVLVITLPQESQALRFAKPYYSATYSVVDSQGLVTLTEAIHIIAADNLTVTFNVNDYDHNLKIESDSESSYTISVSRNLNSTILDYKSPLLIIMSASTETSVAYTTLVLDLPDKSLELEFEKQFYHATYSIDEQNHGTIIVDDSGIKIIKTDDLEVQLLCEGYENYLELLQDSATNFYTITVKNPLNETVIYSNTQLSILVKAVSSTSKISATTIVVLDLPSLEVFDTNQFVAEYQLSSDGNEYDIHFIGQVIGVRSTIFTQIIFTGYENIFEATCNATAECSVTVESNLNSTILNLNEELIITLAATNEDFSSTKTAVLLLKLPLKSFANDIYSGTYSVDEGSITNVDDITITNIDTSLVDVKLKDYTEYFSLKPNASKWTIEVTNLLPPDITSKQETLVTNLLAIRTSDKKTLAISTLQILLPTNIPKFEKFTYYGTYENSVDPEVKMEDKISLAADSLAAPKIYIDPKDEYIDYFDLSASKEEVLVTKPLGEDILDNVTSIALTLQAESEGGTSGHATIVISLPRKLRDSSIEVENQQVLFTGSYQDGSFKSPSITLNTNTTSDEDILVQISNDLGLDSALYFSYKYSSQVLTITTIAELPDDFLKSNKVLPLKLAIKDQSTKDTVYAVLNVEISSKSNNDQANSSTGVNTGLIVAVSILAVLLLMVLLAAFLFWFFKLRENPGVEITPEEALAPTKTKSFTKNEAKKQVMVSNALRRPTGIAIGLNPISQGESLTDDEHLNSVEPEAEKKVAFNENVEKIDNEIDDEDISDSERMQSVTDRRPTKFVFGYPPELGALRLSDKEDENGNLSDIETVTTKSSDFSNDVKKKGVAFDQNVERIDIEIEEGQESDTEKLENA</sequence>
<reference evidence="3" key="1">
    <citation type="submission" date="2022-01" db="EMBL/GenBank/DDBJ databases">
        <authorList>
            <person name="King R."/>
        </authorList>
    </citation>
    <scope>NUCLEOTIDE SEQUENCE</scope>
</reference>
<keyword evidence="1" id="KW-0472">Membrane</keyword>
<gene>
    <name evidence="3" type="ORF">CEUTPL_LOCUS9144</name>
</gene>
<keyword evidence="1" id="KW-1133">Transmembrane helix</keyword>
<dbReference type="EMBL" id="OU892281">
    <property type="protein sequence ID" value="CAG9768617.1"/>
    <property type="molecule type" value="Genomic_DNA"/>
</dbReference>